<reference evidence="1" key="1">
    <citation type="journal article" date="2014" name="Genome Biol. Evol.">
        <title>Genome evolution and plasticity of Serratia marcescens, an important multidrug-resistant nosocomial pathogen.</title>
        <authorList>
            <person name="Iguchi A."/>
            <person name="Nagaya Y."/>
            <person name="Pradel E."/>
            <person name="Ooka T."/>
            <person name="Ogura Y."/>
            <person name="Katsura K."/>
            <person name="Kurokawa K."/>
            <person name="Oshima K."/>
            <person name="Hattori M."/>
            <person name="Parkhill J."/>
            <person name="Sebaihia M."/>
            <person name="Coulthurst S.J."/>
            <person name="Gotoh N."/>
            <person name="Thomson N.R."/>
            <person name="Ewbank J.J."/>
            <person name="Hayashi T."/>
        </authorList>
    </citation>
    <scope>NUCLEOTIDE SEQUENCE</scope>
    <source>
        <strain evidence="1">SM39</strain>
    </source>
</reference>
<evidence type="ECO:0008006" key="2">
    <source>
        <dbReference type="Google" id="ProtNLM"/>
    </source>
</evidence>
<protein>
    <recommendedName>
        <fullName evidence="2">DUF2190 domain-containing protein</fullName>
    </recommendedName>
</protein>
<dbReference type="EMBL" id="AP013063">
    <property type="protein sequence ID" value="BAO32280.1"/>
    <property type="molecule type" value="Genomic_DNA"/>
</dbReference>
<dbReference type="RefSeq" id="WP_041033410.1">
    <property type="nucleotide sequence ID" value="NZ_AP013063.1"/>
</dbReference>
<dbReference type="KEGG" id="smar:SM39_0213"/>
<gene>
    <name evidence="1" type="ORF">SM39_0213</name>
</gene>
<accession>A0AAT9DSC7</accession>
<sequence>MNIPVLTTAHKVEAVVLPRQLVTHGTVTDEIVPAADGSKLIIGVTTIIGSAIGEAADVIRYGLAPVKYGADITAGQPLTADAEGRAVPAAAGNFYIGFAEYAGAEDDLGSVWIAPGQLAAAAAGG</sequence>
<name>A0AAT9DSC7_SERMA</name>
<dbReference type="Pfam" id="PF09956">
    <property type="entry name" value="Phage_cement_2"/>
    <property type="match status" value="1"/>
</dbReference>
<dbReference type="InterPro" id="IPR011231">
    <property type="entry name" value="Phage_VT1-Sakai_H0018"/>
</dbReference>
<dbReference type="AlphaFoldDB" id="A0AAT9DSC7"/>
<evidence type="ECO:0000313" key="1">
    <source>
        <dbReference type="EMBL" id="BAO32280.1"/>
    </source>
</evidence>
<proteinExistence type="predicted"/>
<organism evidence="1">
    <name type="scientific">Serratia marcescens SM39</name>
    <dbReference type="NCBI Taxonomy" id="1334564"/>
    <lineage>
        <taxon>Bacteria</taxon>
        <taxon>Pseudomonadati</taxon>
        <taxon>Pseudomonadota</taxon>
        <taxon>Gammaproteobacteria</taxon>
        <taxon>Enterobacterales</taxon>
        <taxon>Yersiniaceae</taxon>
        <taxon>Serratia</taxon>
    </lineage>
</organism>